<organism evidence="8 9">
    <name type="scientific">Cynara cardunculus var. scolymus</name>
    <name type="common">Globe artichoke</name>
    <name type="synonym">Cynara scolymus</name>
    <dbReference type="NCBI Taxonomy" id="59895"/>
    <lineage>
        <taxon>Eukaryota</taxon>
        <taxon>Viridiplantae</taxon>
        <taxon>Streptophyta</taxon>
        <taxon>Embryophyta</taxon>
        <taxon>Tracheophyta</taxon>
        <taxon>Spermatophyta</taxon>
        <taxon>Magnoliopsida</taxon>
        <taxon>eudicotyledons</taxon>
        <taxon>Gunneridae</taxon>
        <taxon>Pentapetalae</taxon>
        <taxon>asterids</taxon>
        <taxon>campanulids</taxon>
        <taxon>Asterales</taxon>
        <taxon>Asteraceae</taxon>
        <taxon>Carduoideae</taxon>
        <taxon>Cardueae</taxon>
        <taxon>Carduinae</taxon>
        <taxon>Cynara</taxon>
    </lineage>
</organism>
<dbReference type="AlphaFoldDB" id="A0A103XZ57"/>
<dbReference type="GO" id="GO:0048316">
    <property type="term" value="P:seed development"/>
    <property type="evidence" value="ECO:0007669"/>
    <property type="project" value="TreeGrafter"/>
</dbReference>
<name>A0A103XZ57_CYNCS</name>
<proteinExistence type="inferred from homology"/>
<evidence type="ECO:0000256" key="1">
    <source>
        <dbReference type="ARBA" id="ARBA00004141"/>
    </source>
</evidence>
<evidence type="ECO:0000256" key="3">
    <source>
        <dbReference type="ARBA" id="ARBA00022448"/>
    </source>
</evidence>
<evidence type="ECO:0000313" key="8">
    <source>
        <dbReference type="EMBL" id="KVH99587.1"/>
    </source>
</evidence>
<evidence type="ECO:0000256" key="7">
    <source>
        <dbReference type="SAM" id="Phobius"/>
    </source>
</evidence>
<dbReference type="PANTHER" id="PTHR31645:SF11">
    <property type="entry name" value="METAL-NICOTIANAMINE TRANSPORTER YSL1"/>
    <property type="match status" value="1"/>
</dbReference>
<evidence type="ECO:0000256" key="6">
    <source>
        <dbReference type="ARBA" id="ARBA00023136"/>
    </source>
</evidence>
<evidence type="ECO:0000256" key="5">
    <source>
        <dbReference type="ARBA" id="ARBA00022989"/>
    </source>
</evidence>
<protein>
    <submittedName>
        <fullName evidence="8">Oligopeptide transporter OPT superfamily</fullName>
    </submittedName>
</protein>
<keyword evidence="3" id="KW-0813">Transport</keyword>
<evidence type="ECO:0000256" key="2">
    <source>
        <dbReference type="ARBA" id="ARBA00010276"/>
    </source>
</evidence>
<accession>A0A103XZ57</accession>
<comment type="similarity">
    <text evidence="2">Belongs to the YSL (TC 2.A.67.2) family.</text>
</comment>
<dbReference type="EMBL" id="LEKV01003438">
    <property type="protein sequence ID" value="KVH99587.1"/>
    <property type="molecule type" value="Genomic_DNA"/>
</dbReference>
<dbReference type="InterPro" id="IPR004813">
    <property type="entry name" value="OPT"/>
</dbReference>
<dbReference type="InterPro" id="IPR045035">
    <property type="entry name" value="YSL-like"/>
</dbReference>
<dbReference type="Proteomes" id="UP000243975">
    <property type="component" value="Unassembled WGS sequence"/>
</dbReference>
<comment type="caution">
    <text evidence="8">The sequence shown here is derived from an EMBL/GenBank/DDBJ whole genome shotgun (WGS) entry which is preliminary data.</text>
</comment>
<dbReference type="GO" id="GO:0010039">
    <property type="term" value="P:response to iron ion"/>
    <property type="evidence" value="ECO:0007669"/>
    <property type="project" value="TreeGrafter"/>
</dbReference>
<dbReference type="STRING" id="59895.A0A103XZ57"/>
<keyword evidence="4 7" id="KW-0812">Transmembrane</keyword>
<dbReference type="Gramene" id="KVH99587">
    <property type="protein sequence ID" value="KVH99587"/>
    <property type="gene ID" value="Ccrd_022180"/>
</dbReference>
<dbReference type="GO" id="GO:0051980">
    <property type="term" value="F:iron-nicotianamine transmembrane transporter activity"/>
    <property type="evidence" value="ECO:0007669"/>
    <property type="project" value="TreeGrafter"/>
</dbReference>
<keyword evidence="9" id="KW-1185">Reference proteome</keyword>
<reference evidence="8 9" key="1">
    <citation type="journal article" date="2016" name="Sci. Rep.">
        <title>The genome sequence of the outbreeding globe artichoke constructed de novo incorporating a phase-aware low-pass sequencing strategy of F1 progeny.</title>
        <authorList>
            <person name="Scaglione D."/>
            <person name="Reyes-Chin-Wo S."/>
            <person name="Acquadro A."/>
            <person name="Froenicke L."/>
            <person name="Portis E."/>
            <person name="Beitel C."/>
            <person name="Tirone M."/>
            <person name="Mauro R."/>
            <person name="Lo Monaco A."/>
            <person name="Mauromicale G."/>
            <person name="Faccioli P."/>
            <person name="Cattivelli L."/>
            <person name="Rieseberg L."/>
            <person name="Michelmore R."/>
            <person name="Lanteri S."/>
        </authorList>
    </citation>
    <scope>NUCLEOTIDE SEQUENCE [LARGE SCALE GENOMIC DNA]</scope>
    <source>
        <strain evidence="8">2C</strain>
    </source>
</reference>
<dbReference type="GO" id="GO:0035673">
    <property type="term" value="F:oligopeptide transmembrane transporter activity"/>
    <property type="evidence" value="ECO:0007669"/>
    <property type="project" value="InterPro"/>
</dbReference>
<keyword evidence="6 7" id="KW-0472">Membrane</keyword>
<evidence type="ECO:0000313" key="9">
    <source>
        <dbReference type="Proteomes" id="UP000243975"/>
    </source>
</evidence>
<keyword evidence="5 7" id="KW-1133">Transmembrane helix</keyword>
<dbReference type="PANTHER" id="PTHR31645">
    <property type="entry name" value="OLIGOPEPTIDE TRANSPORTER YGL114W-RELATED"/>
    <property type="match status" value="1"/>
</dbReference>
<gene>
    <name evidence="8" type="ORF">Ccrd_022180</name>
</gene>
<feature type="transmembrane region" description="Helical" evidence="7">
    <location>
        <begin position="114"/>
        <end position="132"/>
    </location>
</feature>
<dbReference type="Pfam" id="PF03169">
    <property type="entry name" value="OPT"/>
    <property type="match status" value="1"/>
</dbReference>
<dbReference type="GO" id="GO:0005886">
    <property type="term" value="C:plasma membrane"/>
    <property type="evidence" value="ECO:0007669"/>
    <property type="project" value="TreeGrafter"/>
</dbReference>
<evidence type="ECO:0000256" key="4">
    <source>
        <dbReference type="ARBA" id="ARBA00022692"/>
    </source>
</evidence>
<feature type="transmembrane region" description="Helical" evidence="7">
    <location>
        <begin position="217"/>
        <end position="236"/>
    </location>
</feature>
<comment type="subcellular location">
    <subcellularLocation>
        <location evidence="1">Membrane</location>
        <topology evidence="1">Multi-pass membrane protein</topology>
    </subcellularLocation>
</comment>
<sequence>MAICSFVGFHLPDTGDPAAPSLTTAIGTSGVPLVLSPSMIIAGITCAIASQKLNLINGVLFTGGSSKAGLYFDVVGIFNETGEIERDREEIEKKNDDPDHLQVSKRLQPWTKQITIRGVIASIIVGSIYTVIGMKLNLTTRMTPNLNVSAALLGFKSRIFTVPFTRHENTMTQTCSVASYTIAIKGGFGSHLLDLNKKTYKMAGGANSPGTYKELCVGWMTGYSFLICFAGLFVLIPLRKEANQGVCQVLFSQFLVGNLLVENVDLLNSLLSDWKLIRTHKGLFGEMGEQDVERLLWLYI</sequence>